<keyword evidence="5" id="KW-0804">Transcription</keyword>
<protein>
    <recommendedName>
        <fullName evidence="12">TCP domain-containing protein</fullName>
    </recommendedName>
</protein>
<feature type="non-terminal residue" evidence="10">
    <location>
        <position position="1"/>
    </location>
</feature>
<feature type="domain" description="R" evidence="9">
    <location>
        <begin position="107"/>
        <end position="124"/>
    </location>
</feature>
<dbReference type="PANTHER" id="PTHR31072">
    <property type="entry name" value="TRANSCRIPTION FACTOR TCP4-RELATED"/>
    <property type="match status" value="1"/>
</dbReference>
<evidence type="ECO:0000259" key="9">
    <source>
        <dbReference type="PROSITE" id="PS51370"/>
    </source>
</evidence>
<feature type="region of interest" description="Disordered" evidence="7">
    <location>
        <begin position="62"/>
        <end position="124"/>
    </location>
</feature>
<keyword evidence="3" id="KW-0805">Transcription regulation</keyword>
<organism evidence="10 11">
    <name type="scientific">Genlisea aurea</name>
    <dbReference type="NCBI Taxonomy" id="192259"/>
    <lineage>
        <taxon>Eukaryota</taxon>
        <taxon>Viridiplantae</taxon>
        <taxon>Streptophyta</taxon>
        <taxon>Embryophyta</taxon>
        <taxon>Tracheophyta</taxon>
        <taxon>Spermatophyta</taxon>
        <taxon>Magnoliopsida</taxon>
        <taxon>eudicotyledons</taxon>
        <taxon>Gunneridae</taxon>
        <taxon>Pentapetalae</taxon>
        <taxon>asterids</taxon>
        <taxon>lamiids</taxon>
        <taxon>Lamiales</taxon>
        <taxon>Lentibulariaceae</taxon>
        <taxon>Genlisea</taxon>
    </lineage>
</organism>
<gene>
    <name evidence="10" type="ORF">M569_04225</name>
</gene>
<dbReference type="EMBL" id="AUSU01001653">
    <property type="protein sequence ID" value="EPS70535.1"/>
    <property type="molecule type" value="Genomic_DNA"/>
</dbReference>
<comment type="subcellular location">
    <subcellularLocation>
        <location evidence="1">Nucleus</location>
    </subcellularLocation>
</comment>
<dbReference type="AlphaFoldDB" id="S8CUR8"/>
<dbReference type="GO" id="GO:0005634">
    <property type="term" value="C:nucleus"/>
    <property type="evidence" value="ECO:0007669"/>
    <property type="project" value="UniProtKB-SubCell"/>
</dbReference>
<evidence type="ECO:0000313" key="10">
    <source>
        <dbReference type="EMBL" id="EPS70535.1"/>
    </source>
</evidence>
<accession>S8CUR8</accession>
<evidence type="ECO:0000256" key="2">
    <source>
        <dbReference type="ARBA" id="ARBA00022473"/>
    </source>
</evidence>
<dbReference type="Proteomes" id="UP000015453">
    <property type="component" value="Unassembled WGS sequence"/>
</dbReference>
<dbReference type="InterPro" id="IPR017887">
    <property type="entry name" value="TF_TCP_subgr"/>
</dbReference>
<dbReference type="PROSITE" id="PS51370">
    <property type="entry name" value="R"/>
    <property type="match status" value="1"/>
</dbReference>
<feature type="region of interest" description="Disordered" evidence="7">
    <location>
        <begin position="1"/>
        <end position="21"/>
    </location>
</feature>
<evidence type="ECO:0000256" key="1">
    <source>
        <dbReference type="ARBA" id="ARBA00004123"/>
    </source>
</evidence>
<dbReference type="OrthoDB" id="909733at2759"/>
<evidence type="ECO:0000259" key="8">
    <source>
        <dbReference type="PROSITE" id="PS51369"/>
    </source>
</evidence>
<evidence type="ECO:0008006" key="12">
    <source>
        <dbReference type="Google" id="ProtNLM"/>
    </source>
</evidence>
<dbReference type="GO" id="GO:0043565">
    <property type="term" value="F:sequence-specific DNA binding"/>
    <property type="evidence" value="ECO:0007669"/>
    <property type="project" value="TreeGrafter"/>
</dbReference>
<dbReference type="InterPro" id="IPR017888">
    <property type="entry name" value="CYC/TB1_R_domain"/>
</dbReference>
<feature type="non-terminal residue" evidence="10">
    <location>
        <position position="124"/>
    </location>
</feature>
<keyword evidence="2" id="KW-0217">Developmental protein</keyword>
<evidence type="ECO:0000256" key="5">
    <source>
        <dbReference type="ARBA" id="ARBA00023163"/>
    </source>
</evidence>
<dbReference type="PANTHER" id="PTHR31072:SF93">
    <property type="entry name" value="TRANSCRIPTION FACTOR TCP24"/>
    <property type="match status" value="1"/>
</dbReference>
<dbReference type="GO" id="GO:0003700">
    <property type="term" value="F:DNA-binding transcription factor activity"/>
    <property type="evidence" value="ECO:0007669"/>
    <property type="project" value="InterPro"/>
</dbReference>
<evidence type="ECO:0000256" key="4">
    <source>
        <dbReference type="ARBA" id="ARBA00023125"/>
    </source>
</evidence>
<reference evidence="10 11" key="1">
    <citation type="journal article" date="2013" name="BMC Genomics">
        <title>The miniature genome of a carnivorous plant Genlisea aurea contains a low number of genes and short non-coding sequences.</title>
        <authorList>
            <person name="Leushkin E.V."/>
            <person name="Sutormin R.A."/>
            <person name="Nabieva E.R."/>
            <person name="Penin A.A."/>
            <person name="Kondrashov A.S."/>
            <person name="Logacheva M.D."/>
        </authorList>
    </citation>
    <scope>NUCLEOTIDE SEQUENCE [LARGE SCALE GENOMIC DNA]</scope>
</reference>
<comment type="caution">
    <text evidence="10">The sequence shown here is derived from an EMBL/GenBank/DDBJ whole genome shotgun (WGS) entry which is preliminary data.</text>
</comment>
<feature type="compositionally biased region" description="Low complexity" evidence="7">
    <location>
        <begin position="62"/>
        <end position="77"/>
    </location>
</feature>
<keyword evidence="6" id="KW-0539">Nucleus</keyword>
<evidence type="ECO:0000256" key="7">
    <source>
        <dbReference type="SAM" id="MobiDB-lite"/>
    </source>
</evidence>
<feature type="compositionally biased region" description="Basic and acidic residues" evidence="7">
    <location>
        <begin position="105"/>
        <end position="124"/>
    </location>
</feature>
<keyword evidence="11" id="KW-1185">Reference proteome</keyword>
<sequence length="124" mass="14614">KKKKKDRHSKVNTLRGPRDRRMRLSVDVAAKFFRLQDLLGFHRPSATLDWLIKTSADAIGDLQRQQEQQQPSRLSSPIGKEEEEEQAAAAAAVEGRRRRRRRRWVGRESRERARERARERTSQK</sequence>
<dbReference type="PROSITE" id="PS51369">
    <property type="entry name" value="TCP"/>
    <property type="match status" value="1"/>
</dbReference>
<keyword evidence="4" id="KW-0238">DNA-binding</keyword>
<name>S8CUR8_9LAMI</name>
<proteinExistence type="predicted"/>
<dbReference type="Pfam" id="PF03634">
    <property type="entry name" value="TCP"/>
    <property type="match status" value="1"/>
</dbReference>
<dbReference type="GO" id="GO:2000032">
    <property type="term" value="P:regulation of secondary shoot formation"/>
    <property type="evidence" value="ECO:0007669"/>
    <property type="project" value="TreeGrafter"/>
</dbReference>
<feature type="compositionally biased region" description="Basic residues" evidence="7">
    <location>
        <begin position="1"/>
        <end position="10"/>
    </location>
</feature>
<evidence type="ECO:0000313" key="11">
    <source>
        <dbReference type="Proteomes" id="UP000015453"/>
    </source>
</evidence>
<evidence type="ECO:0000256" key="3">
    <source>
        <dbReference type="ARBA" id="ARBA00023015"/>
    </source>
</evidence>
<feature type="domain" description="TCP" evidence="8">
    <location>
        <begin position="4"/>
        <end position="62"/>
    </location>
</feature>
<evidence type="ECO:0000256" key="6">
    <source>
        <dbReference type="ARBA" id="ARBA00023242"/>
    </source>
</evidence>
<dbReference type="InterPro" id="IPR005333">
    <property type="entry name" value="Transcription_factor_TCP"/>
</dbReference>